<dbReference type="InterPro" id="IPR002197">
    <property type="entry name" value="HTH_Fis"/>
</dbReference>
<protein>
    <submittedName>
        <fullName evidence="2">AAA family ATPase</fullName>
    </submittedName>
</protein>
<dbReference type="GO" id="GO:0043565">
    <property type="term" value="F:sequence-specific DNA binding"/>
    <property type="evidence" value="ECO:0007669"/>
    <property type="project" value="InterPro"/>
</dbReference>
<dbReference type="Proteomes" id="UP000748308">
    <property type="component" value="Unassembled WGS sequence"/>
</dbReference>
<gene>
    <name evidence="2" type="ORF">FJY75_10870</name>
</gene>
<dbReference type="PRINTS" id="PR01590">
    <property type="entry name" value="HTHFIS"/>
</dbReference>
<accession>A0A937XAP5</accession>
<feature type="domain" description="DNA binding HTH" evidence="1">
    <location>
        <begin position="29"/>
        <end position="63"/>
    </location>
</feature>
<dbReference type="AlphaFoldDB" id="A0A937XAP5"/>
<organism evidence="2 3">
    <name type="scientific">Eiseniibacteriota bacterium</name>
    <dbReference type="NCBI Taxonomy" id="2212470"/>
    <lineage>
        <taxon>Bacteria</taxon>
        <taxon>Candidatus Eiseniibacteriota</taxon>
    </lineage>
</organism>
<dbReference type="Gene3D" id="1.10.10.60">
    <property type="entry name" value="Homeodomain-like"/>
    <property type="match status" value="1"/>
</dbReference>
<name>A0A937XAP5_UNCEI</name>
<sequence>MASGRLLDEMALGLLEPAERRPASLREARRETERQTIRAALRSTNGNISRAAGVLGISRPSLHDLLAKHEIDAREFRPGTAQEVE</sequence>
<dbReference type="EMBL" id="VGIY01000328">
    <property type="protein sequence ID" value="MBM3318340.1"/>
    <property type="molecule type" value="Genomic_DNA"/>
</dbReference>
<feature type="non-terminal residue" evidence="2">
    <location>
        <position position="1"/>
    </location>
</feature>
<evidence type="ECO:0000313" key="3">
    <source>
        <dbReference type="Proteomes" id="UP000748308"/>
    </source>
</evidence>
<dbReference type="Pfam" id="PF02954">
    <property type="entry name" value="HTH_8"/>
    <property type="match status" value="1"/>
</dbReference>
<dbReference type="SUPFAM" id="SSF46689">
    <property type="entry name" value="Homeodomain-like"/>
    <property type="match status" value="1"/>
</dbReference>
<evidence type="ECO:0000313" key="2">
    <source>
        <dbReference type="EMBL" id="MBM3318340.1"/>
    </source>
</evidence>
<proteinExistence type="predicted"/>
<reference evidence="2" key="1">
    <citation type="submission" date="2019-03" db="EMBL/GenBank/DDBJ databases">
        <title>Lake Tanganyika Metagenome-Assembled Genomes (MAGs).</title>
        <authorList>
            <person name="Tran P."/>
        </authorList>
    </citation>
    <scope>NUCLEOTIDE SEQUENCE</scope>
    <source>
        <strain evidence="2">M_DeepCast_400m_m2_100</strain>
    </source>
</reference>
<comment type="caution">
    <text evidence="2">The sequence shown here is derived from an EMBL/GenBank/DDBJ whole genome shotgun (WGS) entry which is preliminary data.</text>
</comment>
<evidence type="ECO:0000259" key="1">
    <source>
        <dbReference type="Pfam" id="PF02954"/>
    </source>
</evidence>
<dbReference type="InterPro" id="IPR009057">
    <property type="entry name" value="Homeodomain-like_sf"/>
</dbReference>